<proteinExistence type="predicted"/>
<dbReference type="Pfam" id="PF01909">
    <property type="entry name" value="NTP_transf_2"/>
    <property type="match status" value="1"/>
</dbReference>
<evidence type="ECO:0000313" key="3">
    <source>
        <dbReference type="Proteomes" id="UP000641137"/>
    </source>
</evidence>
<keyword evidence="3" id="KW-1185">Reference proteome</keyword>
<protein>
    <recommendedName>
        <fullName evidence="1">Polymerase nucleotidyl transferase domain-containing protein</fullName>
    </recommendedName>
</protein>
<dbReference type="PANTHER" id="PTHR33933:SF1">
    <property type="entry name" value="PROTEIN ADENYLYLTRANSFERASE MNTA-RELATED"/>
    <property type="match status" value="1"/>
</dbReference>
<dbReference type="EMBL" id="BMZO01000001">
    <property type="protein sequence ID" value="GHC60163.1"/>
    <property type="molecule type" value="Genomic_DNA"/>
</dbReference>
<dbReference type="Gene3D" id="3.30.460.10">
    <property type="entry name" value="Beta Polymerase, domain 2"/>
    <property type="match status" value="1"/>
</dbReference>
<feature type="domain" description="Polymerase nucleotidyl transferase" evidence="1">
    <location>
        <begin position="13"/>
        <end position="78"/>
    </location>
</feature>
<dbReference type="Proteomes" id="UP000641137">
    <property type="component" value="Unassembled WGS sequence"/>
</dbReference>
<organism evidence="2 3">
    <name type="scientific">Limoniibacter endophyticus</name>
    <dbReference type="NCBI Taxonomy" id="1565040"/>
    <lineage>
        <taxon>Bacteria</taxon>
        <taxon>Pseudomonadati</taxon>
        <taxon>Pseudomonadota</taxon>
        <taxon>Alphaproteobacteria</taxon>
        <taxon>Hyphomicrobiales</taxon>
        <taxon>Bartonellaceae</taxon>
        <taxon>Limoniibacter</taxon>
    </lineage>
</organism>
<dbReference type="GO" id="GO:0016779">
    <property type="term" value="F:nucleotidyltransferase activity"/>
    <property type="evidence" value="ECO:0007669"/>
    <property type="project" value="InterPro"/>
</dbReference>
<accession>A0A8J3GFT1</accession>
<comment type="caution">
    <text evidence="2">The sequence shown here is derived from an EMBL/GenBank/DDBJ whole genome shotgun (WGS) entry which is preliminary data.</text>
</comment>
<evidence type="ECO:0000259" key="1">
    <source>
        <dbReference type="Pfam" id="PF01909"/>
    </source>
</evidence>
<name>A0A8J3GFT1_9HYPH</name>
<sequence>METTFPELTVLFQRIRETYDPLGVFLYGSHARGDADPDSDWEIKVILGDDAPEALFSPELGWEVQEGSGVYAEVSCARISKFKNDLSIENSIAREISKEGIVLELD</sequence>
<dbReference type="PANTHER" id="PTHR33933">
    <property type="entry name" value="NUCLEOTIDYLTRANSFERASE"/>
    <property type="match status" value="1"/>
</dbReference>
<reference evidence="2" key="1">
    <citation type="journal article" date="2014" name="Int. J. Syst. Evol. Microbiol.">
        <title>Complete genome sequence of Corynebacterium casei LMG S-19264T (=DSM 44701T), isolated from a smear-ripened cheese.</title>
        <authorList>
            <consortium name="US DOE Joint Genome Institute (JGI-PGF)"/>
            <person name="Walter F."/>
            <person name="Albersmeier A."/>
            <person name="Kalinowski J."/>
            <person name="Ruckert C."/>
        </authorList>
    </citation>
    <scope>NUCLEOTIDE SEQUENCE</scope>
    <source>
        <strain evidence="2">KCTC 42097</strain>
    </source>
</reference>
<evidence type="ECO:0000313" key="2">
    <source>
        <dbReference type="EMBL" id="GHC60163.1"/>
    </source>
</evidence>
<dbReference type="AlphaFoldDB" id="A0A8J3GFT1"/>
<reference evidence="2" key="2">
    <citation type="submission" date="2020-09" db="EMBL/GenBank/DDBJ databases">
        <authorList>
            <person name="Sun Q."/>
            <person name="Kim S."/>
        </authorList>
    </citation>
    <scope>NUCLEOTIDE SEQUENCE</scope>
    <source>
        <strain evidence="2">KCTC 42097</strain>
    </source>
</reference>
<dbReference type="InterPro" id="IPR043519">
    <property type="entry name" value="NT_sf"/>
</dbReference>
<dbReference type="SUPFAM" id="SSF81301">
    <property type="entry name" value="Nucleotidyltransferase"/>
    <property type="match status" value="1"/>
</dbReference>
<dbReference type="CDD" id="cd05403">
    <property type="entry name" value="NT_KNTase_like"/>
    <property type="match status" value="1"/>
</dbReference>
<dbReference type="InterPro" id="IPR002934">
    <property type="entry name" value="Polymerase_NTP_transf_dom"/>
</dbReference>
<gene>
    <name evidence="2" type="ORF">GCM10010136_00010</name>
</gene>
<dbReference type="InterPro" id="IPR052548">
    <property type="entry name" value="Type_VII_TA_antitoxin"/>
</dbReference>